<reference evidence="1 2" key="1">
    <citation type="submission" date="2016-03" db="EMBL/GenBank/DDBJ databases">
        <title>Genome sequence of Nesiotobacter sp. nov., a moderately halophilic alphaproteobacterium isolated from the Yellow Sea, China.</title>
        <authorList>
            <person name="Zhang G."/>
            <person name="Zhang R."/>
        </authorList>
    </citation>
    <scope>NUCLEOTIDE SEQUENCE [LARGE SCALE GENOMIC DNA]</scope>
    <source>
        <strain evidence="1 2">WB1-6</strain>
    </source>
</reference>
<dbReference type="Gene3D" id="3.40.50.300">
    <property type="entry name" value="P-loop containing nucleotide triphosphate hydrolases"/>
    <property type="match status" value="1"/>
</dbReference>
<gene>
    <name evidence="1" type="ORF">A3843_12170</name>
</gene>
<dbReference type="PANTHER" id="PTHR11669:SF8">
    <property type="entry name" value="DNA POLYMERASE III SUBUNIT DELTA"/>
    <property type="match status" value="1"/>
</dbReference>
<sequence length="352" mass="38468">MAKAPAMAPAPILDAIEGVPLPREHGHLFGHGEAEQELLSAYQSERMHHAWILGGPKGVGKATLAFRFARFVLENPQRNSPVVQTATSLSVPETSHTARMIAAGSHADLLHLKRPWDEKTKRFKRDLPVDEVRRTVSFFGSTSAGGTWRICIVDAADDMNASAANALLKVLEEPPERSLFLVLSHNPGRLLPTIRSRCRRLELRRLDDGQMSQTLGAFGFSPDEAGAYSPAVLAMADGCPRHAMLALGGEGREVADRFFGLMQSVPAIDMAEGHRFADLVAARGSDDAWYTFLDLARGFLSDRVRKDAQQGAGSLVRWAEVWEKVSDAAAAADALNLDRKQVVLNFLKDLRG</sequence>
<evidence type="ECO:0000313" key="1">
    <source>
        <dbReference type="EMBL" id="OKL43407.1"/>
    </source>
</evidence>
<dbReference type="Proteomes" id="UP000185783">
    <property type="component" value="Unassembled WGS sequence"/>
</dbReference>
<comment type="caution">
    <text evidence="1">The sequence shown here is derived from an EMBL/GenBank/DDBJ whole genome shotgun (WGS) entry which is preliminary data.</text>
</comment>
<proteinExistence type="predicted"/>
<dbReference type="NCBIfam" id="NF006586">
    <property type="entry name" value="PRK09112.1"/>
    <property type="match status" value="1"/>
</dbReference>
<dbReference type="STRING" id="197461.A3843_12170"/>
<dbReference type="GO" id="GO:0009360">
    <property type="term" value="C:DNA polymerase III complex"/>
    <property type="evidence" value="ECO:0007669"/>
    <property type="project" value="TreeGrafter"/>
</dbReference>
<dbReference type="InterPro" id="IPR050238">
    <property type="entry name" value="DNA_Rep/Repair_Clamp_Loader"/>
</dbReference>
<organism evidence="1 2">
    <name type="scientific">Pseudovibrio exalbescens</name>
    <dbReference type="NCBI Taxonomy" id="197461"/>
    <lineage>
        <taxon>Bacteria</taxon>
        <taxon>Pseudomonadati</taxon>
        <taxon>Pseudomonadota</taxon>
        <taxon>Alphaproteobacteria</taxon>
        <taxon>Hyphomicrobiales</taxon>
        <taxon>Stappiaceae</taxon>
        <taxon>Pseudovibrio</taxon>
    </lineage>
</organism>
<evidence type="ECO:0000313" key="2">
    <source>
        <dbReference type="Proteomes" id="UP000185783"/>
    </source>
</evidence>
<dbReference type="GO" id="GO:0006261">
    <property type="term" value="P:DNA-templated DNA replication"/>
    <property type="evidence" value="ECO:0007669"/>
    <property type="project" value="TreeGrafter"/>
</dbReference>
<accession>A0A1U7JFB6</accession>
<dbReference type="RefSeq" id="WP_028481051.1">
    <property type="nucleotide sequence ID" value="NZ_LVVZ01000019.1"/>
</dbReference>
<dbReference type="SUPFAM" id="SSF52540">
    <property type="entry name" value="P-loop containing nucleoside triphosphate hydrolases"/>
    <property type="match status" value="1"/>
</dbReference>
<name>A0A1U7JFB6_9HYPH</name>
<dbReference type="NCBIfam" id="NF005677">
    <property type="entry name" value="PRK07471.1"/>
    <property type="match status" value="1"/>
</dbReference>
<dbReference type="InterPro" id="IPR027417">
    <property type="entry name" value="P-loop_NTPase"/>
</dbReference>
<dbReference type="EMBL" id="LVVZ01000019">
    <property type="protein sequence ID" value="OKL43407.1"/>
    <property type="molecule type" value="Genomic_DNA"/>
</dbReference>
<protein>
    <submittedName>
        <fullName evidence="1">DNA polymerase III subunit delta</fullName>
    </submittedName>
</protein>
<keyword evidence="2" id="KW-1185">Reference proteome</keyword>
<dbReference type="AlphaFoldDB" id="A0A1U7JFB6"/>
<dbReference type="Pfam" id="PF13177">
    <property type="entry name" value="DNA_pol3_delta2"/>
    <property type="match status" value="1"/>
</dbReference>
<dbReference type="PANTHER" id="PTHR11669">
    <property type="entry name" value="REPLICATION FACTOR C / DNA POLYMERASE III GAMMA-TAU SUBUNIT"/>
    <property type="match status" value="1"/>
</dbReference>